<accession>A0A8J8T1I3</accession>
<dbReference type="AlphaFoldDB" id="A0A8J8T1I3"/>
<dbReference type="EMBL" id="RRYP01009943">
    <property type="protein sequence ID" value="TNV78724.1"/>
    <property type="molecule type" value="Genomic_DNA"/>
</dbReference>
<sequence>MKSVTHYGGFTSKLLASQETPLPTEENEQAGRYSHRGQNPSAVRNALLSMCTISKKIIRNEEKQDEKHEKKIYRRNAIIPTFSNPRRSQMTEGSDNMRKSNAFPQIPFANLFKVAPRNSGMLNSGSGEREQINRASFITNQQVINSGNSDQDAQQNDAQLDVTINNQILKRRVTMTKQGKLQFYDRIKANKAIIVPEGALLEEAMRLQTPCFSIVEDSMVVKRKKKRPEPTGREKQTEITSKIMRMPIMNLMWNITESQLQQNNGKFPRSAALNIRKFKGLAGEKLNTNYVKNTPRLQEEDQVIIEETALESGQTFTPKNAPRLPELLSPANILSKISFKINSNDDDATSPTNNQIALKRRKTLRLSVDQQVKIPTEQELYISKVKKVELEKLRQSINQQVEREEELKQYKNMLKPYYRGEMCARPKYKFKRFRPQTLHEASSNLFHLVENSKLNP</sequence>
<proteinExistence type="predicted"/>
<evidence type="ECO:0000313" key="3">
    <source>
        <dbReference type="Proteomes" id="UP000785679"/>
    </source>
</evidence>
<feature type="region of interest" description="Disordered" evidence="1">
    <location>
        <begin position="1"/>
        <end position="41"/>
    </location>
</feature>
<evidence type="ECO:0000256" key="1">
    <source>
        <dbReference type="SAM" id="MobiDB-lite"/>
    </source>
</evidence>
<organism evidence="2 3">
    <name type="scientific">Halteria grandinella</name>
    <dbReference type="NCBI Taxonomy" id="5974"/>
    <lineage>
        <taxon>Eukaryota</taxon>
        <taxon>Sar</taxon>
        <taxon>Alveolata</taxon>
        <taxon>Ciliophora</taxon>
        <taxon>Intramacronucleata</taxon>
        <taxon>Spirotrichea</taxon>
        <taxon>Stichotrichia</taxon>
        <taxon>Sporadotrichida</taxon>
        <taxon>Halteriidae</taxon>
        <taxon>Halteria</taxon>
    </lineage>
</organism>
<evidence type="ECO:0000313" key="2">
    <source>
        <dbReference type="EMBL" id="TNV78724.1"/>
    </source>
</evidence>
<gene>
    <name evidence="2" type="ORF">FGO68_gene11279</name>
</gene>
<name>A0A8J8T1I3_HALGN</name>
<keyword evidence="3" id="KW-1185">Reference proteome</keyword>
<dbReference type="Proteomes" id="UP000785679">
    <property type="component" value="Unassembled WGS sequence"/>
</dbReference>
<protein>
    <submittedName>
        <fullName evidence="2">Uncharacterized protein</fullName>
    </submittedName>
</protein>
<comment type="caution">
    <text evidence="2">The sequence shown here is derived from an EMBL/GenBank/DDBJ whole genome shotgun (WGS) entry which is preliminary data.</text>
</comment>
<reference evidence="2" key="1">
    <citation type="submission" date="2019-06" db="EMBL/GenBank/DDBJ databases">
        <authorList>
            <person name="Zheng W."/>
        </authorList>
    </citation>
    <scope>NUCLEOTIDE SEQUENCE</scope>
    <source>
        <strain evidence="2">QDHG01</strain>
    </source>
</reference>